<dbReference type="InParanoid" id="A0A6L2PEH1"/>
<name>A0A6L2PEH1_COPFO</name>
<evidence type="ECO:0000313" key="2">
    <source>
        <dbReference type="EMBL" id="GFG30901.1"/>
    </source>
</evidence>
<dbReference type="AlphaFoldDB" id="A0A6L2PEH1"/>
<accession>A0A6L2PEH1</accession>
<dbReference type="Proteomes" id="UP000502823">
    <property type="component" value="Unassembled WGS sequence"/>
</dbReference>
<dbReference type="InterPro" id="IPR016187">
    <property type="entry name" value="CTDL_fold"/>
</dbReference>
<dbReference type="SMART" id="SM00034">
    <property type="entry name" value="CLECT"/>
    <property type="match status" value="1"/>
</dbReference>
<dbReference type="EMBL" id="BLKM01000262">
    <property type="protein sequence ID" value="GFG30901.1"/>
    <property type="molecule type" value="Genomic_DNA"/>
</dbReference>
<gene>
    <name evidence="2" type="ORF">Cfor_07085</name>
</gene>
<evidence type="ECO:0000313" key="3">
    <source>
        <dbReference type="Proteomes" id="UP000502823"/>
    </source>
</evidence>
<dbReference type="Pfam" id="PF00059">
    <property type="entry name" value="Lectin_C"/>
    <property type="match status" value="1"/>
</dbReference>
<dbReference type="OrthoDB" id="7357196at2759"/>
<feature type="non-terminal residue" evidence="2">
    <location>
        <position position="1"/>
    </location>
</feature>
<reference evidence="3" key="1">
    <citation type="submission" date="2020-01" db="EMBL/GenBank/DDBJ databases">
        <title>Draft genome sequence of the Termite Coptotermes fromosanus.</title>
        <authorList>
            <person name="Itakura S."/>
            <person name="Yosikawa Y."/>
            <person name="Umezawa K."/>
        </authorList>
    </citation>
    <scope>NUCLEOTIDE SEQUENCE [LARGE SCALE GENOMIC DNA]</scope>
</reference>
<dbReference type="InterPro" id="IPR001304">
    <property type="entry name" value="C-type_lectin-like"/>
</dbReference>
<organism evidence="2 3">
    <name type="scientific">Coptotermes formosanus</name>
    <name type="common">Formosan subterranean termite</name>
    <dbReference type="NCBI Taxonomy" id="36987"/>
    <lineage>
        <taxon>Eukaryota</taxon>
        <taxon>Metazoa</taxon>
        <taxon>Ecdysozoa</taxon>
        <taxon>Arthropoda</taxon>
        <taxon>Hexapoda</taxon>
        <taxon>Insecta</taxon>
        <taxon>Pterygota</taxon>
        <taxon>Neoptera</taxon>
        <taxon>Polyneoptera</taxon>
        <taxon>Dictyoptera</taxon>
        <taxon>Blattodea</taxon>
        <taxon>Blattoidea</taxon>
        <taxon>Termitoidae</taxon>
        <taxon>Rhinotermitidae</taxon>
        <taxon>Coptotermes</taxon>
    </lineage>
</organism>
<dbReference type="Gene3D" id="3.10.100.10">
    <property type="entry name" value="Mannose-Binding Protein A, subunit A"/>
    <property type="match status" value="1"/>
</dbReference>
<feature type="domain" description="C-type lectin" evidence="1">
    <location>
        <begin position="13"/>
        <end position="125"/>
    </location>
</feature>
<sequence>IGWLKLNTSDWQWPGAREACEEDGGRLAIPDTTHKIGAMRQILKDNADILKRTVLKNQVFIGLFYPDRTRNLTTVLGKLFHPESDSVWFPHEPNDAPPGEDCITLHLEGKMRDVPCFYTLPFICEID</sequence>
<dbReference type="PROSITE" id="PS50041">
    <property type="entry name" value="C_TYPE_LECTIN_2"/>
    <property type="match status" value="1"/>
</dbReference>
<evidence type="ECO:0000259" key="1">
    <source>
        <dbReference type="PROSITE" id="PS50041"/>
    </source>
</evidence>
<protein>
    <recommendedName>
        <fullName evidence="1">C-type lectin domain-containing protein</fullName>
    </recommendedName>
</protein>
<comment type="caution">
    <text evidence="2">The sequence shown here is derived from an EMBL/GenBank/DDBJ whole genome shotgun (WGS) entry which is preliminary data.</text>
</comment>
<keyword evidence="3" id="KW-1185">Reference proteome</keyword>
<proteinExistence type="predicted"/>
<dbReference type="InterPro" id="IPR016186">
    <property type="entry name" value="C-type_lectin-like/link_sf"/>
</dbReference>
<dbReference type="SUPFAM" id="SSF56436">
    <property type="entry name" value="C-type lectin-like"/>
    <property type="match status" value="1"/>
</dbReference>